<reference evidence="1" key="2">
    <citation type="submission" date="2022-06" db="EMBL/GenBank/DDBJ databases">
        <title>Xiashengella guii gen. nov. sp. nov., a bacterium isolated form anaerobic digestion tank.</title>
        <authorList>
            <person name="Huang H."/>
        </authorList>
    </citation>
    <scope>NUCLEOTIDE SEQUENCE</scope>
    <source>
        <strain evidence="1">Ai-910</strain>
    </source>
</reference>
<name>A0A9J6ZTL1_9BACT</name>
<sequence>MNNNLPDLQAHCQSPTSQHFTQSFVKELAKPTHQEKLFLKKMLPLKK</sequence>
<dbReference type="KEGG" id="alkq:M9189_06185"/>
<dbReference type="EMBL" id="CP098400">
    <property type="protein sequence ID" value="URW80939.1"/>
    <property type="molecule type" value="Genomic_DNA"/>
</dbReference>
<accession>A0A9J6ZTL1</accession>
<keyword evidence="2" id="KW-1185">Reference proteome</keyword>
<proteinExistence type="predicted"/>
<protein>
    <submittedName>
        <fullName evidence="1">Uncharacterized protein</fullName>
    </submittedName>
</protein>
<gene>
    <name evidence="1" type="ORF">M9189_06185</name>
</gene>
<dbReference type="Proteomes" id="UP001056426">
    <property type="component" value="Chromosome"/>
</dbReference>
<evidence type="ECO:0000313" key="2">
    <source>
        <dbReference type="Proteomes" id="UP001056426"/>
    </source>
</evidence>
<evidence type="ECO:0000313" key="1">
    <source>
        <dbReference type="EMBL" id="URW80939.1"/>
    </source>
</evidence>
<dbReference type="RefSeq" id="WP_250725442.1">
    <property type="nucleotide sequence ID" value="NZ_CP098400.1"/>
</dbReference>
<organism evidence="1 2">
    <name type="scientific">Xiashengella succiniciproducens</name>
    <dbReference type="NCBI Taxonomy" id="2949635"/>
    <lineage>
        <taxon>Bacteria</taxon>
        <taxon>Pseudomonadati</taxon>
        <taxon>Bacteroidota</taxon>
        <taxon>Bacteroidia</taxon>
        <taxon>Marinilabiliales</taxon>
        <taxon>Marinilabiliaceae</taxon>
        <taxon>Xiashengella</taxon>
    </lineage>
</organism>
<reference evidence="1" key="1">
    <citation type="submission" date="2022-05" db="EMBL/GenBank/DDBJ databases">
        <authorList>
            <person name="Sun X."/>
        </authorList>
    </citation>
    <scope>NUCLEOTIDE SEQUENCE</scope>
    <source>
        <strain evidence="1">Ai-910</strain>
    </source>
</reference>
<dbReference type="AlphaFoldDB" id="A0A9J6ZTL1"/>